<feature type="domain" description="YCII-related" evidence="2">
    <location>
        <begin position="12"/>
        <end position="86"/>
    </location>
</feature>
<dbReference type="Pfam" id="PF03795">
    <property type="entry name" value="YCII"/>
    <property type="match status" value="1"/>
</dbReference>
<comment type="similarity">
    <text evidence="1">Belongs to the YciI family.</text>
</comment>
<accession>A0A3M0GBB1</accession>
<name>A0A3M0GBB1_9ACTN</name>
<gene>
    <name evidence="3" type="ORF">EAX62_14005</name>
</gene>
<dbReference type="InterPro" id="IPR011008">
    <property type="entry name" value="Dimeric_a/b-barrel"/>
</dbReference>
<dbReference type="Gene3D" id="3.30.70.1060">
    <property type="entry name" value="Dimeric alpha+beta barrel"/>
    <property type="match status" value="1"/>
</dbReference>
<evidence type="ECO:0000256" key="1">
    <source>
        <dbReference type="ARBA" id="ARBA00007689"/>
    </source>
</evidence>
<reference evidence="3 4" key="1">
    <citation type="submission" date="2018-10" db="EMBL/GenBank/DDBJ databases">
        <title>Tessaracoccus antarcticuss sp. nov., isolated from sediment.</title>
        <authorList>
            <person name="Zhou L.Y."/>
            <person name="Du Z.J."/>
        </authorList>
    </citation>
    <scope>NUCLEOTIDE SEQUENCE [LARGE SCALE GENOMIC DNA]</scope>
    <source>
        <strain evidence="3 4">JDX10</strain>
    </source>
</reference>
<proteinExistence type="inferred from homology"/>
<dbReference type="AlphaFoldDB" id="A0A3M0GBB1"/>
<evidence type="ECO:0000313" key="3">
    <source>
        <dbReference type="EMBL" id="RMB58309.1"/>
    </source>
</evidence>
<dbReference type="InterPro" id="IPR005545">
    <property type="entry name" value="YCII"/>
</dbReference>
<organism evidence="3 4">
    <name type="scientific">Tessaracoccus antarcticus</name>
    <dbReference type="NCBI Taxonomy" id="2479848"/>
    <lineage>
        <taxon>Bacteria</taxon>
        <taxon>Bacillati</taxon>
        <taxon>Actinomycetota</taxon>
        <taxon>Actinomycetes</taxon>
        <taxon>Propionibacteriales</taxon>
        <taxon>Propionibacteriaceae</taxon>
        <taxon>Tessaracoccus</taxon>
    </lineage>
</organism>
<dbReference type="Proteomes" id="UP000275256">
    <property type="component" value="Unassembled WGS sequence"/>
</dbReference>
<protein>
    <recommendedName>
        <fullName evidence="2">YCII-related domain-containing protein</fullName>
    </recommendedName>
</protein>
<dbReference type="SUPFAM" id="SSF54909">
    <property type="entry name" value="Dimeric alpha+beta barrel"/>
    <property type="match status" value="1"/>
</dbReference>
<dbReference type="EMBL" id="REFW01000004">
    <property type="protein sequence ID" value="RMB58309.1"/>
    <property type="molecule type" value="Genomic_DNA"/>
</dbReference>
<sequence length="93" mass="10172">MSHFAVHYTYVSDATLLAEHRPAHRDFLRSLVGSGLVAAGAYPDAEEPAALLIVEAETADDVATMLERDPFLVQGAIARRRIQLWNPPIGIFA</sequence>
<evidence type="ECO:0000313" key="4">
    <source>
        <dbReference type="Proteomes" id="UP000275256"/>
    </source>
</evidence>
<dbReference type="OrthoDB" id="8968203at2"/>
<evidence type="ECO:0000259" key="2">
    <source>
        <dbReference type="Pfam" id="PF03795"/>
    </source>
</evidence>
<comment type="caution">
    <text evidence="3">The sequence shown here is derived from an EMBL/GenBank/DDBJ whole genome shotgun (WGS) entry which is preliminary data.</text>
</comment>
<dbReference type="RefSeq" id="WP_121902347.1">
    <property type="nucleotide sequence ID" value="NZ_REFW01000004.1"/>
</dbReference>
<keyword evidence="4" id="KW-1185">Reference proteome</keyword>